<name>A0AAV5DY53_ELECO</name>
<evidence type="ECO:0000259" key="5">
    <source>
        <dbReference type="PROSITE" id="PS50090"/>
    </source>
</evidence>
<keyword evidence="3" id="KW-0804">Transcription</keyword>
<evidence type="ECO:0000256" key="4">
    <source>
        <dbReference type="ARBA" id="ARBA00023242"/>
    </source>
</evidence>
<comment type="subcellular location">
    <subcellularLocation>
        <location evidence="1">Nucleus</location>
    </subcellularLocation>
</comment>
<dbReference type="CDD" id="cd00167">
    <property type="entry name" value="SANT"/>
    <property type="match status" value="1"/>
</dbReference>
<dbReference type="EMBL" id="BQKI01000071">
    <property type="protein sequence ID" value="GJN15320.1"/>
    <property type="molecule type" value="Genomic_DNA"/>
</dbReference>
<dbReference type="FunFam" id="1.10.10.60:FF:000154">
    <property type="entry name" value="Transcription factor SRM1"/>
    <property type="match status" value="1"/>
</dbReference>
<dbReference type="AlphaFoldDB" id="A0AAV5DY53"/>
<protein>
    <recommendedName>
        <fullName evidence="5">Myb-like domain-containing protein</fullName>
    </recommendedName>
</protein>
<dbReference type="SUPFAM" id="SSF46689">
    <property type="entry name" value="Homeodomain-like"/>
    <property type="match status" value="1"/>
</dbReference>
<evidence type="ECO:0000313" key="7">
    <source>
        <dbReference type="Proteomes" id="UP001054889"/>
    </source>
</evidence>
<dbReference type="SMART" id="SM00717">
    <property type="entry name" value="SANT"/>
    <property type="match status" value="1"/>
</dbReference>
<dbReference type="Proteomes" id="UP001054889">
    <property type="component" value="Unassembled WGS sequence"/>
</dbReference>
<evidence type="ECO:0000256" key="1">
    <source>
        <dbReference type="ARBA" id="ARBA00004123"/>
    </source>
</evidence>
<gene>
    <name evidence="6" type="primary">gb02221</name>
    <name evidence="6" type="ORF">PR202_gb02221</name>
</gene>
<organism evidence="6 7">
    <name type="scientific">Eleusine coracana subsp. coracana</name>
    <dbReference type="NCBI Taxonomy" id="191504"/>
    <lineage>
        <taxon>Eukaryota</taxon>
        <taxon>Viridiplantae</taxon>
        <taxon>Streptophyta</taxon>
        <taxon>Embryophyta</taxon>
        <taxon>Tracheophyta</taxon>
        <taxon>Spermatophyta</taxon>
        <taxon>Magnoliopsida</taxon>
        <taxon>Liliopsida</taxon>
        <taxon>Poales</taxon>
        <taxon>Poaceae</taxon>
        <taxon>PACMAD clade</taxon>
        <taxon>Chloridoideae</taxon>
        <taxon>Cynodonteae</taxon>
        <taxon>Eleusininae</taxon>
        <taxon>Eleusine</taxon>
    </lineage>
</organism>
<dbReference type="GO" id="GO:0003700">
    <property type="term" value="F:DNA-binding transcription factor activity"/>
    <property type="evidence" value="ECO:0007669"/>
    <property type="project" value="InterPro"/>
</dbReference>
<dbReference type="Gene3D" id="1.10.10.60">
    <property type="entry name" value="Homeodomain-like"/>
    <property type="match status" value="1"/>
</dbReference>
<keyword evidence="4" id="KW-0539">Nucleus</keyword>
<dbReference type="Pfam" id="PF00249">
    <property type="entry name" value="Myb_DNA-binding"/>
    <property type="match status" value="1"/>
</dbReference>
<dbReference type="InterPro" id="IPR001005">
    <property type="entry name" value="SANT/Myb"/>
</dbReference>
<proteinExistence type="predicted"/>
<evidence type="ECO:0000313" key="6">
    <source>
        <dbReference type="EMBL" id="GJN15320.1"/>
    </source>
</evidence>
<dbReference type="InterPro" id="IPR044636">
    <property type="entry name" value="RADIALIS-like"/>
</dbReference>
<dbReference type="PROSITE" id="PS50090">
    <property type="entry name" value="MYB_LIKE"/>
    <property type="match status" value="1"/>
</dbReference>
<sequence>MANSGGSRQGSSPAAWTQRQNKQFECALAVYDKDTPERWHNVARYMGGAKSPEEVRRHFEQLVVDVAEIEAGHVPFPCYGGNSFPPPTTRSKYLKFQ</sequence>
<feature type="domain" description="Myb-like" evidence="5">
    <location>
        <begin position="8"/>
        <end position="63"/>
    </location>
</feature>
<keyword evidence="7" id="KW-1185">Reference proteome</keyword>
<reference evidence="6" key="2">
    <citation type="submission" date="2021-12" db="EMBL/GenBank/DDBJ databases">
        <title>Resequencing data analysis of finger millet.</title>
        <authorList>
            <person name="Hatakeyama M."/>
            <person name="Aluri S."/>
            <person name="Balachadran M.T."/>
            <person name="Sivarajan S.R."/>
            <person name="Poveda L."/>
            <person name="Shimizu-Inatsugi R."/>
            <person name="Schlapbach R."/>
            <person name="Sreeman S.M."/>
            <person name="Shimizu K.K."/>
        </authorList>
    </citation>
    <scope>NUCLEOTIDE SEQUENCE</scope>
</reference>
<comment type="caution">
    <text evidence="6">The sequence shown here is derived from an EMBL/GenBank/DDBJ whole genome shotgun (WGS) entry which is preliminary data.</text>
</comment>
<reference evidence="6" key="1">
    <citation type="journal article" date="2018" name="DNA Res.">
        <title>Multiple hybrid de novo genome assembly of finger millet, an orphan allotetraploid crop.</title>
        <authorList>
            <person name="Hatakeyama M."/>
            <person name="Aluri S."/>
            <person name="Balachadran M.T."/>
            <person name="Sivarajan S.R."/>
            <person name="Patrignani A."/>
            <person name="Gruter S."/>
            <person name="Poveda L."/>
            <person name="Shimizu-Inatsugi R."/>
            <person name="Baeten J."/>
            <person name="Francoijs K.J."/>
            <person name="Nataraja K.N."/>
            <person name="Reddy Y.A.N."/>
            <person name="Phadnis S."/>
            <person name="Ravikumar R.L."/>
            <person name="Schlapbach R."/>
            <person name="Sreeman S.M."/>
            <person name="Shimizu K.K."/>
        </authorList>
    </citation>
    <scope>NUCLEOTIDE SEQUENCE</scope>
</reference>
<dbReference type="InterPro" id="IPR009057">
    <property type="entry name" value="Homeodomain-like_sf"/>
</dbReference>
<dbReference type="PANTHER" id="PTHR43952">
    <property type="entry name" value="MYB FAMILY TRANSCRIPTION FACTOR-RELATED"/>
    <property type="match status" value="1"/>
</dbReference>
<dbReference type="GO" id="GO:0005634">
    <property type="term" value="C:nucleus"/>
    <property type="evidence" value="ECO:0007669"/>
    <property type="project" value="UniProtKB-SubCell"/>
</dbReference>
<evidence type="ECO:0000256" key="3">
    <source>
        <dbReference type="ARBA" id="ARBA00023163"/>
    </source>
</evidence>
<evidence type="ECO:0000256" key="2">
    <source>
        <dbReference type="ARBA" id="ARBA00023015"/>
    </source>
</evidence>
<accession>A0AAV5DY53</accession>
<dbReference type="PANTHER" id="PTHR43952:SF7">
    <property type="entry name" value="OS05G0579700 PROTEIN"/>
    <property type="match status" value="1"/>
</dbReference>
<keyword evidence="2" id="KW-0805">Transcription regulation</keyword>